<comment type="caution">
    <text evidence="1">The sequence shown here is derived from an EMBL/GenBank/DDBJ whole genome shotgun (WGS) entry which is preliminary data.</text>
</comment>
<evidence type="ECO:0008006" key="3">
    <source>
        <dbReference type="Google" id="ProtNLM"/>
    </source>
</evidence>
<gene>
    <name evidence="1" type="ORF">H9758_05700</name>
</gene>
<sequence length="271" mass="32347">MIRLDDTYMKNSPIQSSKGNQFKWEREGVWYKADYTGYEGLAEYMVSGLLQYSNLEEMEFIQYQTEEIGYKKAVYRGCKSQNFLPDGWQLITLERLFKNFYGQSFYQSLYKIERVQKRACFLVDQVELMTGLKEFGSYLCRLLTIDALFLNEDRHMHNIAVLYDDTGRYHYCPVFDNGSALLTDTTVDYPMEEDIIELIPLVKAKTLSADFMEQLDVAERLYGQKLYFTYDEGIINELLRKEHYYPEDIKMRIKEILLQQRRTYSYLFRKN</sequence>
<dbReference type="Proteomes" id="UP000823890">
    <property type="component" value="Unassembled WGS sequence"/>
</dbReference>
<name>A0A9D2NMM6_9FIRM</name>
<protein>
    <recommendedName>
        <fullName evidence="3">HipA-like C-terminal domain-containing protein</fullName>
    </recommendedName>
</protein>
<dbReference type="Gene3D" id="1.10.1070.20">
    <property type="match status" value="1"/>
</dbReference>
<evidence type="ECO:0000313" key="2">
    <source>
        <dbReference type="Proteomes" id="UP000823890"/>
    </source>
</evidence>
<reference evidence="1" key="1">
    <citation type="journal article" date="2021" name="PeerJ">
        <title>Extensive microbial diversity within the chicken gut microbiome revealed by metagenomics and culture.</title>
        <authorList>
            <person name="Gilroy R."/>
            <person name="Ravi A."/>
            <person name="Getino M."/>
            <person name="Pursley I."/>
            <person name="Horton D.L."/>
            <person name="Alikhan N.F."/>
            <person name="Baker D."/>
            <person name="Gharbi K."/>
            <person name="Hall N."/>
            <person name="Watson M."/>
            <person name="Adriaenssens E.M."/>
            <person name="Foster-Nyarko E."/>
            <person name="Jarju S."/>
            <person name="Secka A."/>
            <person name="Antonio M."/>
            <person name="Oren A."/>
            <person name="Chaudhuri R.R."/>
            <person name="La Ragione R."/>
            <person name="Hildebrand F."/>
            <person name="Pallen M.J."/>
        </authorList>
    </citation>
    <scope>NUCLEOTIDE SEQUENCE</scope>
    <source>
        <strain evidence="1">ChiW19-954</strain>
    </source>
</reference>
<dbReference type="AlphaFoldDB" id="A0A9D2NMM6"/>
<accession>A0A9D2NMM6</accession>
<evidence type="ECO:0000313" key="1">
    <source>
        <dbReference type="EMBL" id="HJC34073.1"/>
    </source>
</evidence>
<proteinExistence type="predicted"/>
<reference evidence="1" key="2">
    <citation type="submission" date="2021-04" db="EMBL/GenBank/DDBJ databases">
        <authorList>
            <person name="Gilroy R."/>
        </authorList>
    </citation>
    <scope>NUCLEOTIDE SEQUENCE</scope>
    <source>
        <strain evidence="1">ChiW19-954</strain>
    </source>
</reference>
<organism evidence="1 2">
    <name type="scientific">Candidatus Mediterraneibacter faecipullorum</name>
    <dbReference type="NCBI Taxonomy" id="2838670"/>
    <lineage>
        <taxon>Bacteria</taxon>
        <taxon>Bacillati</taxon>
        <taxon>Bacillota</taxon>
        <taxon>Clostridia</taxon>
        <taxon>Lachnospirales</taxon>
        <taxon>Lachnospiraceae</taxon>
        <taxon>Mediterraneibacter</taxon>
    </lineage>
</organism>
<dbReference type="EMBL" id="DWWO01000073">
    <property type="protein sequence ID" value="HJC34073.1"/>
    <property type="molecule type" value="Genomic_DNA"/>
</dbReference>